<evidence type="ECO:0000256" key="1">
    <source>
        <dbReference type="ARBA" id="ARBA00022741"/>
    </source>
</evidence>
<comment type="caution">
    <text evidence="6">The sequence shown here is derived from an EMBL/GenBank/DDBJ whole genome shotgun (WGS) entry which is preliminary data.</text>
</comment>
<dbReference type="EMBL" id="BARU01023952">
    <property type="protein sequence ID" value="GAH59115.1"/>
    <property type="molecule type" value="Genomic_DNA"/>
</dbReference>
<dbReference type="GO" id="GO:0003677">
    <property type="term" value="F:DNA binding"/>
    <property type="evidence" value="ECO:0007669"/>
    <property type="project" value="InterPro"/>
</dbReference>
<dbReference type="PANTHER" id="PTHR11070">
    <property type="entry name" value="UVRD / RECB / PCRA DNA HELICASE FAMILY MEMBER"/>
    <property type="match status" value="1"/>
</dbReference>
<sequence>MAEKKIKWTDQQKRAIKARGSDVLVTASAGTGKTAVLSGRCVNIVSDKSDVRNILVLTFTEAAAEQMRSRIAGQLRDAFLEKPDSHLRYQLMLLQGADISTIHSFCKRLITEYFYKLALDPTFSVIDSNEQKLLKAEVLEKT</sequence>
<feature type="non-terminal residue" evidence="6">
    <location>
        <position position="142"/>
    </location>
</feature>
<dbReference type="InterPro" id="IPR000212">
    <property type="entry name" value="DNA_helicase_UvrD/REP"/>
</dbReference>
<evidence type="ECO:0000313" key="6">
    <source>
        <dbReference type="EMBL" id="GAH59115.1"/>
    </source>
</evidence>
<evidence type="ECO:0000256" key="3">
    <source>
        <dbReference type="ARBA" id="ARBA00022806"/>
    </source>
</evidence>
<dbReference type="GO" id="GO:0016787">
    <property type="term" value="F:hydrolase activity"/>
    <property type="evidence" value="ECO:0007669"/>
    <property type="project" value="UniProtKB-KW"/>
</dbReference>
<evidence type="ECO:0000256" key="4">
    <source>
        <dbReference type="ARBA" id="ARBA00022840"/>
    </source>
</evidence>
<dbReference type="GO" id="GO:0033202">
    <property type="term" value="C:DNA helicase complex"/>
    <property type="evidence" value="ECO:0007669"/>
    <property type="project" value="TreeGrafter"/>
</dbReference>
<keyword evidence="3" id="KW-0347">Helicase</keyword>
<dbReference type="Pfam" id="PF00580">
    <property type="entry name" value="UvrD-helicase"/>
    <property type="match status" value="1"/>
</dbReference>
<dbReference type="GO" id="GO:0005829">
    <property type="term" value="C:cytosol"/>
    <property type="evidence" value="ECO:0007669"/>
    <property type="project" value="TreeGrafter"/>
</dbReference>
<keyword evidence="2" id="KW-0378">Hydrolase</keyword>
<proteinExistence type="predicted"/>
<accession>X1HPZ5</accession>
<dbReference type="SUPFAM" id="SSF52540">
    <property type="entry name" value="P-loop containing nucleoside triphosphate hydrolases"/>
    <property type="match status" value="1"/>
</dbReference>
<dbReference type="PROSITE" id="PS51198">
    <property type="entry name" value="UVRD_HELICASE_ATP_BIND"/>
    <property type="match status" value="1"/>
</dbReference>
<feature type="domain" description="UvrD-like helicase ATP-binding" evidence="5">
    <location>
        <begin position="6"/>
        <end position="142"/>
    </location>
</feature>
<evidence type="ECO:0000259" key="5">
    <source>
        <dbReference type="PROSITE" id="PS51198"/>
    </source>
</evidence>
<dbReference type="GO" id="GO:0005524">
    <property type="term" value="F:ATP binding"/>
    <property type="evidence" value="ECO:0007669"/>
    <property type="project" value="UniProtKB-KW"/>
</dbReference>
<gene>
    <name evidence="6" type="ORF">S03H2_38813</name>
</gene>
<dbReference type="AlphaFoldDB" id="X1HPZ5"/>
<dbReference type="GO" id="GO:0000725">
    <property type="term" value="P:recombinational repair"/>
    <property type="evidence" value="ECO:0007669"/>
    <property type="project" value="TreeGrafter"/>
</dbReference>
<dbReference type="PANTHER" id="PTHR11070:SF48">
    <property type="entry name" value="ATP-DEPENDENT HELICASE_NUCLEASE SUBUNIT A"/>
    <property type="match status" value="1"/>
</dbReference>
<dbReference type="InterPro" id="IPR027417">
    <property type="entry name" value="P-loop_NTPase"/>
</dbReference>
<reference evidence="6" key="1">
    <citation type="journal article" date="2014" name="Front. Microbiol.">
        <title>High frequency of phylogenetically diverse reductive dehalogenase-homologous genes in deep subseafloor sedimentary metagenomes.</title>
        <authorList>
            <person name="Kawai M."/>
            <person name="Futagami T."/>
            <person name="Toyoda A."/>
            <person name="Takaki Y."/>
            <person name="Nishi S."/>
            <person name="Hori S."/>
            <person name="Arai W."/>
            <person name="Tsubouchi T."/>
            <person name="Morono Y."/>
            <person name="Uchiyama I."/>
            <person name="Ito T."/>
            <person name="Fujiyama A."/>
            <person name="Inagaki F."/>
            <person name="Takami H."/>
        </authorList>
    </citation>
    <scope>NUCLEOTIDE SEQUENCE</scope>
    <source>
        <strain evidence="6">Expedition CK06-06</strain>
    </source>
</reference>
<protein>
    <recommendedName>
        <fullName evidence="5">UvrD-like helicase ATP-binding domain-containing protein</fullName>
    </recommendedName>
</protein>
<keyword evidence="4" id="KW-0067">ATP-binding</keyword>
<keyword evidence="1" id="KW-0547">Nucleotide-binding</keyword>
<dbReference type="InterPro" id="IPR014016">
    <property type="entry name" value="UvrD-like_ATP-bd"/>
</dbReference>
<dbReference type="GO" id="GO:0043138">
    <property type="term" value="F:3'-5' DNA helicase activity"/>
    <property type="evidence" value="ECO:0007669"/>
    <property type="project" value="TreeGrafter"/>
</dbReference>
<dbReference type="Gene3D" id="3.40.50.300">
    <property type="entry name" value="P-loop containing nucleotide triphosphate hydrolases"/>
    <property type="match status" value="1"/>
</dbReference>
<organism evidence="6">
    <name type="scientific">marine sediment metagenome</name>
    <dbReference type="NCBI Taxonomy" id="412755"/>
    <lineage>
        <taxon>unclassified sequences</taxon>
        <taxon>metagenomes</taxon>
        <taxon>ecological metagenomes</taxon>
    </lineage>
</organism>
<evidence type="ECO:0000256" key="2">
    <source>
        <dbReference type="ARBA" id="ARBA00022801"/>
    </source>
</evidence>
<name>X1HPZ5_9ZZZZ</name>